<evidence type="ECO:0000313" key="3">
    <source>
        <dbReference type="Proteomes" id="UP000682892"/>
    </source>
</evidence>
<evidence type="ECO:0000256" key="1">
    <source>
        <dbReference type="SAM" id="MobiDB-lite"/>
    </source>
</evidence>
<dbReference type="AlphaFoldDB" id="J9HSX3"/>
<dbReference type="PaxDb" id="7159-AAEL017093-PA"/>
<gene>
    <name evidence="2" type="ORF">AaeL_AAEL017093</name>
</gene>
<evidence type="ECO:0000313" key="2">
    <source>
        <dbReference type="EMBL" id="EJY57738.1"/>
    </source>
</evidence>
<protein>
    <submittedName>
        <fullName evidence="2">AAEL017093-PA</fullName>
    </submittedName>
</protein>
<proteinExistence type="predicted"/>
<reference evidence="2" key="2">
    <citation type="journal article" date="2007" name="Science">
        <title>Genome sequence of Aedes aegypti, a major arbovirus vector.</title>
        <authorList>
            <person name="Nene V."/>
            <person name="Wortman J.R."/>
            <person name="Lawson D."/>
            <person name="Haas B."/>
            <person name="Kodira C."/>
            <person name="Tu Z.J."/>
            <person name="Loftus B."/>
            <person name="Xi Z."/>
            <person name="Megy K."/>
            <person name="Grabherr M."/>
            <person name="Ren Q."/>
            <person name="Zdobnov E.M."/>
            <person name="Lobo N.F."/>
            <person name="Campbell K.S."/>
            <person name="Brown S.E."/>
            <person name="Bonaldo M.F."/>
            <person name="Zhu J."/>
            <person name="Sinkins S.P."/>
            <person name="Hogenkamp D.G."/>
            <person name="Amedeo P."/>
            <person name="Arensburger P."/>
            <person name="Atkinson P.W."/>
            <person name="Bidwell S."/>
            <person name="Biedler J."/>
            <person name="Birney E."/>
            <person name="Bruggner R.V."/>
            <person name="Costas J."/>
            <person name="Coy M.R."/>
            <person name="Crabtree J."/>
            <person name="Crawford M."/>
            <person name="Debruyn B."/>
            <person name="Decaprio D."/>
            <person name="Eiglmeier K."/>
            <person name="Eisenstadt E."/>
            <person name="El-Dorry H."/>
            <person name="Gelbart W.M."/>
            <person name="Gomes S.L."/>
            <person name="Hammond M."/>
            <person name="Hannick L.I."/>
            <person name="Hogan J.R."/>
            <person name="Holmes M.H."/>
            <person name="Jaffe D."/>
            <person name="Johnston J.S."/>
            <person name="Kennedy R.C."/>
            <person name="Koo H."/>
            <person name="Kravitz S."/>
            <person name="Kriventseva E.V."/>
            <person name="Kulp D."/>
            <person name="Labutti K."/>
            <person name="Lee E."/>
            <person name="Li S."/>
            <person name="Lovin D.D."/>
            <person name="Mao C."/>
            <person name="Mauceli E."/>
            <person name="Menck C.F."/>
            <person name="Miller J.R."/>
            <person name="Montgomery P."/>
            <person name="Mori A."/>
            <person name="Nascimento A.L."/>
            <person name="Naveira H.F."/>
            <person name="Nusbaum C."/>
            <person name="O'leary S."/>
            <person name="Orvis J."/>
            <person name="Pertea M."/>
            <person name="Quesneville H."/>
            <person name="Reidenbach K.R."/>
            <person name="Rogers Y.H."/>
            <person name="Roth C.W."/>
            <person name="Schneider J.R."/>
            <person name="Schatz M."/>
            <person name="Shumway M."/>
            <person name="Stanke M."/>
            <person name="Stinson E.O."/>
            <person name="Tubio J.M."/>
            <person name="Vanzee J.P."/>
            <person name="Verjovski-Almeida S."/>
            <person name="Werner D."/>
            <person name="White O."/>
            <person name="Wyder S."/>
            <person name="Zeng Q."/>
            <person name="Zhao Q."/>
            <person name="Zhao Y."/>
            <person name="Hill C.A."/>
            <person name="Raikhel A.S."/>
            <person name="Soares M.B."/>
            <person name="Knudson D.L."/>
            <person name="Lee N.H."/>
            <person name="Galagan J."/>
            <person name="Salzberg S.L."/>
            <person name="Paulsen I.T."/>
            <person name="Dimopoulos G."/>
            <person name="Collins F.H."/>
            <person name="Birren B."/>
            <person name="Fraser-Liggett C.M."/>
            <person name="Severson D.W."/>
        </authorList>
    </citation>
    <scope>NUCLEOTIDE SEQUENCE [LARGE SCALE GENOMIC DNA]</scope>
    <source>
        <strain evidence="2">Liverpool</strain>
    </source>
</reference>
<dbReference type="Proteomes" id="UP000682892">
    <property type="component" value="Chromosome 2"/>
</dbReference>
<dbReference type="HOGENOM" id="CLU_2123078_0_0_1"/>
<feature type="region of interest" description="Disordered" evidence="1">
    <location>
        <begin position="1"/>
        <end position="40"/>
    </location>
</feature>
<organism evidence="2 3">
    <name type="scientific">Aedes aegypti</name>
    <name type="common">Yellowfever mosquito</name>
    <name type="synonym">Culex aegypti</name>
    <dbReference type="NCBI Taxonomy" id="7159"/>
    <lineage>
        <taxon>Eukaryota</taxon>
        <taxon>Metazoa</taxon>
        <taxon>Ecdysozoa</taxon>
        <taxon>Arthropoda</taxon>
        <taxon>Hexapoda</taxon>
        <taxon>Insecta</taxon>
        <taxon>Pterygota</taxon>
        <taxon>Neoptera</taxon>
        <taxon>Endopterygota</taxon>
        <taxon>Diptera</taxon>
        <taxon>Nematocera</taxon>
        <taxon>Culicoidea</taxon>
        <taxon>Culicidae</taxon>
        <taxon>Culicinae</taxon>
        <taxon>Aedini</taxon>
        <taxon>Aedes</taxon>
        <taxon>Stegomyia</taxon>
    </lineage>
</organism>
<dbReference type="EMBL" id="CH477496">
    <property type="protein sequence ID" value="EJY57738.1"/>
    <property type="molecule type" value="Genomic_DNA"/>
</dbReference>
<name>J9HSX3_AEDAE</name>
<reference evidence="2" key="1">
    <citation type="submission" date="2005-10" db="EMBL/GenBank/DDBJ databases">
        <authorList>
            <person name="Loftus B.J."/>
            <person name="Nene V.M."/>
            <person name="Hannick L.I."/>
            <person name="Bidwell S."/>
            <person name="Haas B."/>
            <person name="Amedeo P."/>
            <person name="Orvis J."/>
            <person name="Wortman J.R."/>
            <person name="White O.R."/>
            <person name="Salzberg S."/>
            <person name="Shumway M."/>
            <person name="Koo H."/>
            <person name="Zhao Y."/>
            <person name="Holmes M."/>
            <person name="Miller J."/>
            <person name="Schatz M."/>
            <person name="Pop M."/>
            <person name="Pai G."/>
            <person name="Utterback T."/>
            <person name="Rogers Y.-H."/>
            <person name="Kravitz S."/>
            <person name="Fraser C.M."/>
        </authorList>
    </citation>
    <scope>NUCLEOTIDE SEQUENCE</scope>
    <source>
        <strain evidence="2">Liverpool</strain>
    </source>
</reference>
<accession>J9HSX3</accession>
<sequence length="114" mass="12450">MRTRSGKGSDGGSGSESDARSSSRKGGSGKVRRHSDDHKSLVRTAWTLVKQVFFTIVHIYKSLTAFWSQMHVCMLPALGELDNEQEDQDKAEQDTVASGPAAGSPQRKRSTKVN</sequence>
<reference evidence="2" key="3">
    <citation type="submission" date="2012-09" db="EMBL/GenBank/DDBJ databases">
        <authorList>
            <consortium name="VectorBase"/>
        </authorList>
    </citation>
    <scope>NUCLEOTIDE SEQUENCE</scope>
    <source>
        <strain evidence="2">Liverpool</strain>
    </source>
</reference>
<feature type="region of interest" description="Disordered" evidence="1">
    <location>
        <begin position="84"/>
        <end position="114"/>
    </location>
</feature>